<name>A0A329R1P1_9ACTN</name>
<feature type="transmembrane region" description="Helical" evidence="5">
    <location>
        <begin position="150"/>
        <end position="168"/>
    </location>
</feature>
<dbReference type="PANTHER" id="PTHR42723">
    <property type="entry name" value="CHLOROPHYLL SYNTHASE"/>
    <property type="match status" value="1"/>
</dbReference>
<dbReference type="Pfam" id="PF01040">
    <property type="entry name" value="UbiA"/>
    <property type="match status" value="1"/>
</dbReference>
<evidence type="ECO:0000256" key="3">
    <source>
        <dbReference type="ARBA" id="ARBA00022989"/>
    </source>
</evidence>
<feature type="transmembrane region" description="Helical" evidence="5">
    <location>
        <begin position="174"/>
        <end position="193"/>
    </location>
</feature>
<dbReference type="PANTHER" id="PTHR42723:SF1">
    <property type="entry name" value="CHLOROPHYLL SYNTHASE, CHLOROPLASTIC"/>
    <property type="match status" value="1"/>
</dbReference>
<dbReference type="GO" id="GO:0016765">
    <property type="term" value="F:transferase activity, transferring alkyl or aryl (other than methyl) groups"/>
    <property type="evidence" value="ECO:0007669"/>
    <property type="project" value="InterPro"/>
</dbReference>
<dbReference type="InterPro" id="IPR050475">
    <property type="entry name" value="Prenyltransferase_related"/>
</dbReference>
<proteinExistence type="predicted"/>
<gene>
    <name evidence="6" type="ORF">DPM12_05100</name>
</gene>
<comment type="caution">
    <text evidence="6">The sequence shown here is derived from an EMBL/GenBank/DDBJ whole genome shotgun (WGS) entry which is preliminary data.</text>
</comment>
<keyword evidence="7" id="KW-1185">Reference proteome</keyword>
<feature type="transmembrane region" description="Helical" evidence="5">
    <location>
        <begin position="252"/>
        <end position="272"/>
    </location>
</feature>
<feature type="transmembrane region" description="Helical" evidence="5">
    <location>
        <begin position="53"/>
        <end position="72"/>
    </location>
</feature>
<feature type="transmembrane region" description="Helical" evidence="5">
    <location>
        <begin position="100"/>
        <end position="119"/>
    </location>
</feature>
<evidence type="ECO:0000256" key="2">
    <source>
        <dbReference type="ARBA" id="ARBA00022692"/>
    </source>
</evidence>
<keyword evidence="4 5" id="KW-0472">Membrane</keyword>
<organism evidence="6 7">
    <name type="scientific">Phytoactinopolyspora halophila</name>
    <dbReference type="NCBI Taxonomy" id="1981511"/>
    <lineage>
        <taxon>Bacteria</taxon>
        <taxon>Bacillati</taxon>
        <taxon>Actinomycetota</taxon>
        <taxon>Actinomycetes</taxon>
        <taxon>Jiangellales</taxon>
        <taxon>Jiangellaceae</taxon>
        <taxon>Phytoactinopolyspora</taxon>
    </lineage>
</organism>
<dbReference type="Gene3D" id="1.10.357.140">
    <property type="entry name" value="UbiA prenyltransferase"/>
    <property type="match status" value="1"/>
</dbReference>
<dbReference type="RefSeq" id="WP_112257221.1">
    <property type="nucleotide sequence ID" value="NZ_QMIG01000003.1"/>
</dbReference>
<dbReference type="InterPro" id="IPR044878">
    <property type="entry name" value="UbiA_sf"/>
</dbReference>
<keyword evidence="3 5" id="KW-1133">Transmembrane helix</keyword>
<feature type="transmembrane region" description="Helical" evidence="5">
    <location>
        <begin position="284"/>
        <end position="306"/>
    </location>
</feature>
<feature type="transmembrane region" description="Helical" evidence="5">
    <location>
        <begin position="125"/>
        <end position="143"/>
    </location>
</feature>
<evidence type="ECO:0000256" key="5">
    <source>
        <dbReference type="SAM" id="Phobius"/>
    </source>
</evidence>
<sequence>MAVRNPPRPRRIAVPAWLETITCRWEITIVIVAQAVALYMFGELASGGAPDSFRILVAGLFGLCAQGLCSVLNDIADVDADRVNHPERPFPSGRVSIRQGWFVVVACFLGALLCGAILAYSVLGYIMLGLHLALSVAYSCPGVRLGRHWLLGPLTLVSATVCGIWFILSCTPLAPGVVVLISSVCFLHHLLVIPLKDIKDVAGDALVGGTSLAMKFPRRAVHATGITGYLVPWLILFVAVDAVGSSAIEPPLRAVAVLFGIAGATMACAVLFRPELLRTSQRFCWFAELGLLFLFQLSLPFAVVVFA</sequence>
<accession>A0A329R1P1</accession>
<evidence type="ECO:0000256" key="1">
    <source>
        <dbReference type="ARBA" id="ARBA00004141"/>
    </source>
</evidence>
<dbReference type="EMBL" id="QMIG01000003">
    <property type="protein sequence ID" value="RAW17402.1"/>
    <property type="molecule type" value="Genomic_DNA"/>
</dbReference>
<evidence type="ECO:0000313" key="6">
    <source>
        <dbReference type="EMBL" id="RAW17402.1"/>
    </source>
</evidence>
<protein>
    <submittedName>
        <fullName evidence="6">Uncharacterized protein</fullName>
    </submittedName>
</protein>
<reference evidence="6 7" key="1">
    <citation type="submission" date="2018-06" db="EMBL/GenBank/DDBJ databases">
        <title>Phytoactinopolyspora halophila sp. nov., a novel halophilic actinomycete isolated from a saline soil in China.</title>
        <authorList>
            <person name="Tang S.-K."/>
        </authorList>
    </citation>
    <scope>NUCLEOTIDE SEQUENCE [LARGE SCALE GENOMIC DNA]</scope>
    <source>
        <strain evidence="6 7">YIM 96934</strain>
    </source>
</reference>
<dbReference type="OrthoDB" id="4528743at2"/>
<comment type="subcellular location">
    <subcellularLocation>
        <location evidence="1">Membrane</location>
        <topology evidence="1">Multi-pass membrane protein</topology>
    </subcellularLocation>
</comment>
<keyword evidence="2 5" id="KW-0812">Transmembrane</keyword>
<dbReference type="GO" id="GO:0016020">
    <property type="term" value="C:membrane"/>
    <property type="evidence" value="ECO:0007669"/>
    <property type="project" value="UniProtKB-SubCell"/>
</dbReference>
<feature type="transmembrane region" description="Helical" evidence="5">
    <location>
        <begin position="21"/>
        <end position="41"/>
    </location>
</feature>
<evidence type="ECO:0000256" key="4">
    <source>
        <dbReference type="ARBA" id="ARBA00023136"/>
    </source>
</evidence>
<evidence type="ECO:0000313" key="7">
    <source>
        <dbReference type="Proteomes" id="UP000250462"/>
    </source>
</evidence>
<dbReference type="Proteomes" id="UP000250462">
    <property type="component" value="Unassembled WGS sequence"/>
</dbReference>
<dbReference type="AlphaFoldDB" id="A0A329R1P1"/>
<dbReference type="InterPro" id="IPR000537">
    <property type="entry name" value="UbiA_prenyltransferase"/>
</dbReference>
<feature type="transmembrane region" description="Helical" evidence="5">
    <location>
        <begin position="220"/>
        <end position="240"/>
    </location>
</feature>